<accession>A0A4U5X0Q6</accession>
<proteinExistence type="predicted"/>
<organism evidence="1 2">
    <name type="scientific">Streptomyces galbus</name>
    <dbReference type="NCBI Taxonomy" id="33898"/>
    <lineage>
        <taxon>Bacteria</taxon>
        <taxon>Bacillati</taxon>
        <taxon>Actinomycetota</taxon>
        <taxon>Actinomycetes</taxon>
        <taxon>Kitasatosporales</taxon>
        <taxon>Streptomycetaceae</taxon>
        <taxon>Streptomyces</taxon>
    </lineage>
</organism>
<reference evidence="1 2" key="1">
    <citation type="submission" date="2019-04" db="EMBL/GenBank/DDBJ databases">
        <title>Streptomyces lasaliensis sp.nov., an Actinomycete isolated from soil which produces the polyether antibiotic lasalocid.</title>
        <authorList>
            <person name="Erwin G."/>
            <person name="Haber C."/>
        </authorList>
    </citation>
    <scope>NUCLEOTIDE SEQUENCE [LARGE SCALE GENOMIC DNA]</scope>
    <source>
        <strain evidence="1 2">DSM 40089</strain>
    </source>
</reference>
<sequence>MNGRANGAKGLGEVRHQAQGAGTRLGRAVGELAGKAAHADVTGRARVRAADLMDRAGALTVQLEAGAGRARLVARQRLTRLGRNGPVEVSRAGAALERTAPRPTRAVVRFGVRHPGPALLLGSAALGAAVATGVVRRLHR</sequence>
<evidence type="ECO:0000313" key="2">
    <source>
        <dbReference type="Proteomes" id="UP000308632"/>
    </source>
</evidence>
<comment type="caution">
    <text evidence="1">The sequence shown here is derived from an EMBL/GenBank/DDBJ whole genome shotgun (WGS) entry which is preliminary data.</text>
</comment>
<dbReference type="Proteomes" id="UP000308632">
    <property type="component" value="Unassembled WGS sequence"/>
</dbReference>
<evidence type="ECO:0000313" key="1">
    <source>
        <dbReference type="EMBL" id="TKT08524.1"/>
    </source>
</evidence>
<gene>
    <name evidence="1" type="ORF">E4U92_16965</name>
</gene>
<dbReference type="AlphaFoldDB" id="A0A4U5X0Q6"/>
<dbReference type="EMBL" id="SZPR01000013">
    <property type="protein sequence ID" value="TKT08524.1"/>
    <property type="molecule type" value="Genomic_DNA"/>
</dbReference>
<name>A0A4U5X0Q6_STRGB</name>
<protein>
    <submittedName>
        <fullName evidence="1">DUF3618 domain-containing protein</fullName>
    </submittedName>
</protein>
<dbReference type="RefSeq" id="WP_137301264.1">
    <property type="nucleotide sequence ID" value="NZ_BMVD01000002.1"/>
</dbReference>